<dbReference type="AlphaFoldDB" id="A0A1C7NM84"/>
<evidence type="ECO:0000256" key="1">
    <source>
        <dbReference type="SAM" id="MobiDB-lite"/>
    </source>
</evidence>
<protein>
    <submittedName>
        <fullName evidence="2">Uncharacterized protein</fullName>
    </submittedName>
</protein>
<keyword evidence="3" id="KW-1185">Reference proteome</keyword>
<dbReference type="InParanoid" id="A0A1C7NM84"/>
<dbReference type="OrthoDB" id="2275486at2759"/>
<evidence type="ECO:0000313" key="3">
    <source>
        <dbReference type="Proteomes" id="UP000093000"/>
    </source>
</evidence>
<comment type="caution">
    <text evidence="2">The sequence shown here is derived from an EMBL/GenBank/DDBJ whole genome shotgun (WGS) entry which is preliminary data.</text>
</comment>
<dbReference type="EMBL" id="LUGH01000157">
    <property type="protein sequence ID" value="OBZ88374.1"/>
    <property type="molecule type" value="Genomic_DNA"/>
</dbReference>
<evidence type="ECO:0000313" key="2">
    <source>
        <dbReference type="EMBL" id="OBZ88374.1"/>
    </source>
</evidence>
<feature type="compositionally biased region" description="Polar residues" evidence="1">
    <location>
        <begin position="74"/>
        <end position="92"/>
    </location>
</feature>
<sequence>MSHDVQVNSKLLKCIVCHKQFARYDQRGFRNPGFTAHQNRCIDRRYQSKTKLKPKLKPRPNLRTLLPAPVRHSGSMQRLARQSNPSYSTKSTLATAPIGSTTSFDSRITTSAVTNEFVFADIQCNYCIPQFGRHRISCLFAAKNMNHRDS</sequence>
<reference evidence="2 3" key="1">
    <citation type="submission" date="2016-03" db="EMBL/GenBank/DDBJ databases">
        <title>Choanephora cucurbitarum.</title>
        <authorList>
            <person name="Min B."/>
            <person name="Park H."/>
            <person name="Park J.-H."/>
            <person name="Shin H.-D."/>
            <person name="Choi I.-G."/>
        </authorList>
    </citation>
    <scope>NUCLEOTIDE SEQUENCE [LARGE SCALE GENOMIC DNA]</scope>
    <source>
        <strain evidence="2 3">KUS-F28377</strain>
    </source>
</reference>
<name>A0A1C7NM84_9FUNG</name>
<proteinExistence type="predicted"/>
<accession>A0A1C7NM84</accession>
<dbReference type="Proteomes" id="UP000093000">
    <property type="component" value="Unassembled WGS sequence"/>
</dbReference>
<organism evidence="2 3">
    <name type="scientific">Choanephora cucurbitarum</name>
    <dbReference type="NCBI Taxonomy" id="101091"/>
    <lineage>
        <taxon>Eukaryota</taxon>
        <taxon>Fungi</taxon>
        <taxon>Fungi incertae sedis</taxon>
        <taxon>Mucoromycota</taxon>
        <taxon>Mucoromycotina</taxon>
        <taxon>Mucoromycetes</taxon>
        <taxon>Mucorales</taxon>
        <taxon>Mucorineae</taxon>
        <taxon>Choanephoraceae</taxon>
        <taxon>Choanephoroideae</taxon>
        <taxon>Choanephora</taxon>
    </lineage>
</organism>
<gene>
    <name evidence="2" type="ORF">A0J61_03576</name>
</gene>
<feature type="region of interest" description="Disordered" evidence="1">
    <location>
        <begin position="73"/>
        <end position="92"/>
    </location>
</feature>